<dbReference type="PROSITE" id="PS50111">
    <property type="entry name" value="CHEMOTAXIS_TRANSDUC_2"/>
    <property type="match status" value="1"/>
</dbReference>
<reference evidence="9 10" key="1">
    <citation type="journal article" date="2013" name="J. Bacteriol.">
        <title>Roles of HynAB and Ech, the only two hydrogenases found in the model sulfate reducer Desulfovibrio gigas.</title>
        <authorList>
            <person name="Morais-Silva F.O."/>
            <person name="Santos C.I."/>
            <person name="Rodrigues R."/>
            <person name="Pereira I.A."/>
            <person name="Rodrigues-Pousada C."/>
        </authorList>
    </citation>
    <scope>NUCLEOTIDE SEQUENCE [LARGE SCALE GENOMIC DNA]</scope>
    <source>
        <strain evidence="10">ATCC 19364 / DSM 1382 / NCIMB 9332 / VKM B-1759</strain>
    </source>
</reference>
<dbReference type="Pfam" id="PF00672">
    <property type="entry name" value="HAMP"/>
    <property type="match status" value="1"/>
</dbReference>
<dbReference type="CDD" id="cd06225">
    <property type="entry name" value="HAMP"/>
    <property type="match status" value="1"/>
</dbReference>
<dbReference type="PATRIC" id="fig|1121448.10.peg.991"/>
<dbReference type="eggNOG" id="COG0840">
    <property type="taxonomic scope" value="Bacteria"/>
</dbReference>
<dbReference type="InterPro" id="IPR035965">
    <property type="entry name" value="PAS-like_dom_sf"/>
</dbReference>
<dbReference type="Gene3D" id="1.10.287.950">
    <property type="entry name" value="Methyl-accepting chemotaxis protein"/>
    <property type="match status" value="1"/>
</dbReference>
<dbReference type="GO" id="GO:0016020">
    <property type="term" value="C:membrane"/>
    <property type="evidence" value="ECO:0007669"/>
    <property type="project" value="InterPro"/>
</dbReference>
<feature type="domain" description="HAMP" evidence="8">
    <location>
        <begin position="338"/>
        <end position="390"/>
    </location>
</feature>
<evidence type="ECO:0000313" key="10">
    <source>
        <dbReference type="Proteomes" id="UP000016587"/>
    </source>
</evidence>
<dbReference type="PROSITE" id="PS50885">
    <property type="entry name" value="HAMP"/>
    <property type="match status" value="1"/>
</dbReference>
<evidence type="ECO:0000256" key="4">
    <source>
        <dbReference type="SAM" id="MobiDB-lite"/>
    </source>
</evidence>
<evidence type="ECO:0000259" key="8">
    <source>
        <dbReference type="PROSITE" id="PS50885"/>
    </source>
</evidence>
<dbReference type="Pfam" id="PF08448">
    <property type="entry name" value="PAS_4"/>
    <property type="match status" value="1"/>
</dbReference>
<dbReference type="PANTHER" id="PTHR32089">
    <property type="entry name" value="METHYL-ACCEPTING CHEMOTAXIS PROTEIN MCPB"/>
    <property type="match status" value="1"/>
</dbReference>
<keyword evidence="5" id="KW-1133">Transmembrane helix</keyword>
<evidence type="ECO:0000259" key="6">
    <source>
        <dbReference type="PROSITE" id="PS50111"/>
    </source>
</evidence>
<evidence type="ECO:0000313" key="9">
    <source>
        <dbReference type="EMBL" id="AGW12865.1"/>
    </source>
</evidence>
<dbReference type="EMBL" id="CP006585">
    <property type="protein sequence ID" value="AGW12865.1"/>
    <property type="molecule type" value="Genomic_DNA"/>
</dbReference>
<dbReference type="SMART" id="SM00304">
    <property type="entry name" value="HAMP"/>
    <property type="match status" value="1"/>
</dbReference>
<dbReference type="STRING" id="1121448.DGI_0986"/>
<evidence type="ECO:0000256" key="1">
    <source>
        <dbReference type="ARBA" id="ARBA00023224"/>
    </source>
</evidence>
<dbReference type="KEGG" id="dgg:DGI_0986"/>
<dbReference type="Pfam" id="PF00015">
    <property type="entry name" value="MCPsignal"/>
    <property type="match status" value="1"/>
</dbReference>
<sequence length="813" mass="86270">MSLHAVSFKVKLLGGILTTVAVVILAMTAINQSLVGDSLAVLGRASLHSFGKSVEAMMEMQQRLLQEKAHTDTGVVLREVNSKGFPSLNKMNTARVAVQHEDGTKTTVELPTIDLGPVTLTGNHEFFGPIREAVGGHVSLYQFVDGGMVLVASTIPGAAPGRDALIPKDSPLAQALAKGEEYYQVASIAGQLLFNGYAPLMDFYGVPLGVVVASRPIITPDFEKSIQALNVGGKGESFLFDADGLLVSHPTRAGDTLAAASYWSGFKSTKDGFVEYKDAGEPRVAFLRYYAPWQLTYGFSLSESEMSHGVDVTLRNAGLLIAAGAILLTGLVVWVLVNSVVKPLKRIEAYAAQVAEGDLTARLEGKYPGELGHVQRSIEQMVARLKDRLGFSQGVLSGIAAALPCMTLDPVGNITFANKLLLDILEKRGTPEDYIGRHAGDFFYGEPGRRIRTVQAMEEDRTLQGEMEVRAPSGELKVMQVNANPIKDLDGVLIGAFTIYHDLTTIRRQEREIRSQNDTILTAAERANTIADAIASAAVQLSQQVGATSQGASHQRERIADTADQLDKMANMSNQVAQNAAGAADEASQAQSQAQEGRRTVSEAVAAMTRIREQMQGLDQSMATLGAKAQDIGRIITVIQDIADQTNLLALNAAIEAARAGDAGRGFAVVADEVRKLAEKTMTATREVGQTVRAIQDSARSTGSATHQVLVAVEDGATLAASSGQTLERIVAVVSQTAGKVLDIAQAGQEQASVSVAVSMAMEDVSGISAETAQGMRAADQAVTQLSDQAAALKIIMASLQQSKSACVTLLQN</sequence>
<evidence type="ECO:0000256" key="5">
    <source>
        <dbReference type="SAM" id="Phobius"/>
    </source>
</evidence>
<dbReference type="InterPro" id="IPR000700">
    <property type="entry name" value="PAS-assoc_C"/>
</dbReference>
<feature type="transmembrane region" description="Helical" evidence="5">
    <location>
        <begin position="317"/>
        <end position="337"/>
    </location>
</feature>
<dbReference type="Gene3D" id="3.30.450.20">
    <property type="entry name" value="PAS domain"/>
    <property type="match status" value="2"/>
</dbReference>
<proteinExistence type="inferred from homology"/>
<gene>
    <name evidence="9" type="ORF">DGI_0986</name>
</gene>
<dbReference type="SUPFAM" id="SSF58104">
    <property type="entry name" value="Methyl-accepting chemotaxis protein (MCP) signaling domain"/>
    <property type="match status" value="1"/>
</dbReference>
<feature type="domain" description="Methyl-accepting transducer" evidence="6">
    <location>
        <begin position="530"/>
        <end position="766"/>
    </location>
</feature>
<keyword evidence="5" id="KW-0812">Transmembrane</keyword>
<dbReference type="PANTHER" id="PTHR32089:SF112">
    <property type="entry name" value="LYSOZYME-LIKE PROTEIN-RELATED"/>
    <property type="match status" value="1"/>
</dbReference>
<feature type="compositionally biased region" description="Low complexity" evidence="4">
    <location>
        <begin position="579"/>
        <end position="595"/>
    </location>
</feature>
<keyword evidence="10" id="KW-1185">Reference proteome</keyword>
<protein>
    <submittedName>
        <fullName evidence="9">Putative chemotaxis sensory transducer protein</fullName>
    </submittedName>
</protein>
<dbReference type="InterPro" id="IPR004089">
    <property type="entry name" value="MCPsignal_dom"/>
</dbReference>
<dbReference type="CDD" id="cd00130">
    <property type="entry name" value="PAS"/>
    <property type="match status" value="1"/>
</dbReference>
<organism evidence="9 10">
    <name type="scientific">Megalodesulfovibrio gigas (strain ATCC 19364 / DSM 1382 / NCIMB 9332 / VKM B-1759)</name>
    <name type="common">Desulfovibrio gigas</name>
    <dbReference type="NCBI Taxonomy" id="1121448"/>
    <lineage>
        <taxon>Bacteria</taxon>
        <taxon>Pseudomonadati</taxon>
        <taxon>Thermodesulfobacteriota</taxon>
        <taxon>Desulfovibrionia</taxon>
        <taxon>Desulfovibrionales</taxon>
        <taxon>Desulfovibrionaceae</taxon>
        <taxon>Megalodesulfovibrio</taxon>
    </lineage>
</organism>
<accession>T2G8E9</accession>
<dbReference type="InterPro" id="IPR003660">
    <property type="entry name" value="HAMP_dom"/>
</dbReference>
<dbReference type="Proteomes" id="UP000016587">
    <property type="component" value="Chromosome"/>
</dbReference>
<dbReference type="AlphaFoldDB" id="T2G8E9"/>
<feature type="region of interest" description="Disordered" evidence="4">
    <location>
        <begin position="579"/>
        <end position="599"/>
    </location>
</feature>
<comment type="similarity">
    <text evidence="2">Belongs to the methyl-accepting chemotaxis (MCP) protein family.</text>
</comment>
<feature type="domain" description="PAC" evidence="7">
    <location>
        <begin position="463"/>
        <end position="515"/>
    </location>
</feature>
<evidence type="ECO:0000256" key="2">
    <source>
        <dbReference type="ARBA" id="ARBA00029447"/>
    </source>
</evidence>
<dbReference type="Gene3D" id="1.10.8.500">
    <property type="entry name" value="HAMP domain in histidine kinase"/>
    <property type="match status" value="1"/>
</dbReference>
<dbReference type="InterPro" id="IPR013656">
    <property type="entry name" value="PAS_4"/>
</dbReference>
<dbReference type="Pfam" id="PF17201">
    <property type="entry name" value="Cache_3-Cache_2"/>
    <property type="match status" value="1"/>
</dbReference>
<reference evidence="10" key="2">
    <citation type="submission" date="2013-07" db="EMBL/GenBank/DDBJ databases">
        <authorList>
            <person name="Morais-Silva F.O."/>
            <person name="Rezende A.M."/>
            <person name="Pimentel C."/>
            <person name="Resende D.M."/>
            <person name="Santos C.I."/>
            <person name="Clemente C."/>
            <person name="de Oliveira L.M."/>
            <person name="da Silva S.M."/>
            <person name="Costa D.A."/>
            <person name="Varela-Raposo A."/>
            <person name="Horacio E.C.A."/>
            <person name="Matos M."/>
            <person name="Flores O."/>
            <person name="Ruiz J.C."/>
            <person name="Rodrigues-Pousada C."/>
        </authorList>
    </citation>
    <scope>NUCLEOTIDE SEQUENCE [LARGE SCALE GENOMIC DNA]</scope>
    <source>
        <strain evidence="10">ATCC 19364 / DSM 1382 / NCIMB 9332 / VKM B-1759</strain>
    </source>
</reference>
<dbReference type="SUPFAM" id="SSF55785">
    <property type="entry name" value="PYP-like sensor domain (PAS domain)"/>
    <property type="match status" value="1"/>
</dbReference>
<dbReference type="HOGENOM" id="CLU_000445_107_19_7"/>
<dbReference type="CDD" id="cd11386">
    <property type="entry name" value="MCP_signal"/>
    <property type="match status" value="1"/>
</dbReference>
<dbReference type="SMART" id="SM00283">
    <property type="entry name" value="MA"/>
    <property type="match status" value="1"/>
</dbReference>
<evidence type="ECO:0000256" key="3">
    <source>
        <dbReference type="PROSITE-ProRule" id="PRU00284"/>
    </source>
</evidence>
<dbReference type="InterPro" id="IPR033462">
    <property type="entry name" value="Cache_3-Cache_2"/>
</dbReference>
<keyword evidence="5" id="KW-0472">Membrane</keyword>
<feature type="transmembrane region" description="Helical" evidence="5">
    <location>
        <begin position="12"/>
        <end position="30"/>
    </location>
</feature>
<dbReference type="GO" id="GO:0007165">
    <property type="term" value="P:signal transduction"/>
    <property type="evidence" value="ECO:0007669"/>
    <property type="project" value="UniProtKB-KW"/>
</dbReference>
<name>T2G8E9_MEGG1</name>
<dbReference type="PROSITE" id="PS50113">
    <property type="entry name" value="PAC"/>
    <property type="match status" value="1"/>
</dbReference>
<dbReference type="InterPro" id="IPR000014">
    <property type="entry name" value="PAS"/>
</dbReference>
<evidence type="ECO:0000259" key="7">
    <source>
        <dbReference type="PROSITE" id="PS50113"/>
    </source>
</evidence>
<keyword evidence="1 3" id="KW-0807">Transducer</keyword>